<organism evidence="1 2">
    <name type="scientific">Coemansia nantahalensis</name>
    <dbReference type="NCBI Taxonomy" id="2789366"/>
    <lineage>
        <taxon>Eukaryota</taxon>
        <taxon>Fungi</taxon>
        <taxon>Fungi incertae sedis</taxon>
        <taxon>Zoopagomycota</taxon>
        <taxon>Kickxellomycotina</taxon>
        <taxon>Kickxellomycetes</taxon>
        <taxon>Kickxellales</taxon>
        <taxon>Kickxellaceae</taxon>
        <taxon>Coemansia</taxon>
    </lineage>
</organism>
<evidence type="ECO:0000313" key="2">
    <source>
        <dbReference type="Proteomes" id="UP001140234"/>
    </source>
</evidence>
<keyword evidence="2" id="KW-1185">Reference proteome</keyword>
<gene>
    <name evidence="1" type="primary">PRD1_6</name>
    <name evidence="1" type="ORF">IWQ57_004783</name>
</gene>
<evidence type="ECO:0000313" key="1">
    <source>
        <dbReference type="EMBL" id="KAJ2765421.1"/>
    </source>
</evidence>
<dbReference type="EMBL" id="JANBUJ010002012">
    <property type="protein sequence ID" value="KAJ2765421.1"/>
    <property type="molecule type" value="Genomic_DNA"/>
</dbReference>
<dbReference type="EC" id="3.4.24.37" evidence="1"/>
<comment type="caution">
    <text evidence="1">The sequence shown here is derived from an EMBL/GenBank/DDBJ whole genome shotgun (WGS) entry which is preliminary data.</text>
</comment>
<proteinExistence type="predicted"/>
<feature type="non-terminal residue" evidence="1">
    <location>
        <position position="561"/>
    </location>
</feature>
<sequence length="561" mass="63893">DVYRAVRAVFDDSEEMSKLDHEDRRLVERMERNYRRDGILLPPETRRMLAAVRRQLADVALDFDACIKEEDAKVLFTRGELEGLPEDYFDRRATDDADGELKFVVTSKYPDYFPLLRYAKHERTRRAMLVAAETRCPANIGRLQEMVRLRLEEARLLGYRSHSEYVMEVLMAKTPQTALAMEEDLRARLEAPAKKELAELAALKLADKHAAGEPFVGFYNWDTAYYRRITRESKHNIREDELKQYLSLDNALRGVLDIYQKMLGLRIRQVANPPVWHAEVAMYEVWEADGDVFVGHFYLDLHPREGKYNHAAVWPIRLGFTRPDGSREYPVAAMVANFPRATSAAPALLPHSDVTTLMHELGHVFHNLCAHTKWAYFHGTAVERDFVEAPSQMLENWASDPVALRKFAVHYETGEPIPEALVAGLVDAKNKGAGLANLGQVFFGMYDLAIHSTVDGKVDVLQTYNSMRSDIAMVGNGDAETHKLATFGHLAHGYSARVYGYLWSRVFSADMYASRFKRDGVDNTTTGMDYRTEILRPGGSRDAMESMVRFLGRAPNNRAFL</sequence>
<name>A0ACC1JR08_9FUNG</name>
<dbReference type="Proteomes" id="UP001140234">
    <property type="component" value="Unassembled WGS sequence"/>
</dbReference>
<reference evidence="1" key="1">
    <citation type="submission" date="2022-07" db="EMBL/GenBank/DDBJ databases">
        <title>Phylogenomic reconstructions and comparative analyses of Kickxellomycotina fungi.</title>
        <authorList>
            <person name="Reynolds N.K."/>
            <person name="Stajich J.E."/>
            <person name="Barry K."/>
            <person name="Grigoriev I.V."/>
            <person name="Crous P."/>
            <person name="Smith M.E."/>
        </authorList>
    </citation>
    <scope>NUCLEOTIDE SEQUENCE</scope>
    <source>
        <strain evidence="1">CBS 109366</strain>
    </source>
</reference>
<feature type="non-terminal residue" evidence="1">
    <location>
        <position position="1"/>
    </location>
</feature>
<accession>A0ACC1JR08</accession>
<keyword evidence="1" id="KW-0378">Hydrolase</keyword>
<protein>
    <submittedName>
        <fullName evidence="1">Metalloendopeptidase</fullName>
        <ecNumber evidence="1">3.4.24.37</ecNumber>
    </submittedName>
</protein>